<sequence length="730" mass="82573">MGEIKEVASKNERRTPQMTDEADENEQRIGICVGSERSNGLGALKWAIDTKFIPMQGHVRLLHVMRPAPSLHIRMGSKQSVDPVTEEKVLKFKEKRLETAMKHFEEYIELCKRNKITYELCYTENDSVRRELVIQISTLKITKLLLQKSPKPFLKRIVGSESISSYMRKNTPGFCSLVVIQNGVPMERIQSRRTLSPDLTLSRTSSDRTNVMSFSHELRPPIDGGVSLRRCFSRPNSPKAFISRTLSRGARDDCTDLNTGQVTSKTEQTTSLALSSPYLPPVIGTVHADSKLDAQRSHRYPETSSALQIDLLQRNLNEAELAQRRPYRGNSGEITFPKDEEIVETATQKLAGDQRQRDAAECASSTSFLSVCCHQRELEELKAWEKILRKRLEEETNNRIAANEELERERRLRKIAEETALEMSKAASSGTRTDHNSWWQYSFEEIEKATDNFNAMNKLGQGTYGKVYKGILHHTTVAIKLLAKERNADLHEFQTKLELLSRLHHPHLVMLLGACPDKACLIYEYMANGSLEEQLYSQRGTPPLPWFIRFRIFLEVARALLFLHSCPQRIVHGHLKLRNVLLDRGYVSKITDIHVAELVHISSISNATTATETLFTPTSAYMDPHYLRTGIVTCDTDVYSLGILILQLLTKRPPLGIAFSVEEALERGQLHEMLDQSAGPWPLDEAMAVARLGLKCMEPKPKDRPTLETGVFTVLESIQKAAGSSETTAH</sequence>
<accession>A0A8T2T1V3</accession>
<dbReference type="PANTHER" id="PTHR45647:SF139">
    <property type="entry name" value="OS02G0152300 PROTEIN"/>
    <property type="match status" value="1"/>
</dbReference>
<dbReference type="InterPro" id="IPR051348">
    <property type="entry name" value="U-box_ubiquitin_ligases"/>
</dbReference>
<dbReference type="InterPro" id="IPR000719">
    <property type="entry name" value="Prot_kinase_dom"/>
</dbReference>
<feature type="compositionally biased region" description="Basic and acidic residues" evidence="6">
    <location>
        <begin position="1"/>
        <end position="15"/>
    </location>
</feature>
<dbReference type="GO" id="GO:0061630">
    <property type="term" value="F:ubiquitin protein ligase activity"/>
    <property type="evidence" value="ECO:0007669"/>
    <property type="project" value="UniProtKB-EC"/>
</dbReference>
<dbReference type="Pfam" id="PF07714">
    <property type="entry name" value="PK_Tyr_Ser-Thr"/>
    <property type="match status" value="1"/>
</dbReference>
<evidence type="ECO:0000256" key="2">
    <source>
        <dbReference type="ARBA" id="ARBA00012483"/>
    </source>
</evidence>
<dbReference type="GO" id="GO:0005524">
    <property type="term" value="F:ATP binding"/>
    <property type="evidence" value="ECO:0007669"/>
    <property type="project" value="UniProtKB-UniRule"/>
</dbReference>
<evidence type="ECO:0000256" key="3">
    <source>
        <dbReference type="ARBA" id="ARBA00022786"/>
    </source>
</evidence>
<keyword evidence="4" id="KW-0547">Nucleotide-binding</keyword>
<evidence type="ECO:0000256" key="5">
    <source>
        <dbReference type="SAM" id="Coils"/>
    </source>
</evidence>
<dbReference type="Proteomes" id="UP000825935">
    <property type="component" value="Chromosome 15"/>
</dbReference>
<evidence type="ECO:0000256" key="1">
    <source>
        <dbReference type="ARBA" id="ARBA00000900"/>
    </source>
</evidence>
<dbReference type="Gene3D" id="1.10.510.10">
    <property type="entry name" value="Transferase(Phosphotransferase) domain 1"/>
    <property type="match status" value="1"/>
</dbReference>
<evidence type="ECO:0000313" key="9">
    <source>
        <dbReference type="Proteomes" id="UP000825935"/>
    </source>
</evidence>
<keyword evidence="4" id="KW-0067">ATP-binding</keyword>
<feature type="region of interest" description="Disordered" evidence="6">
    <location>
        <begin position="1"/>
        <end position="28"/>
    </location>
</feature>
<dbReference type="GO" id="GO:0004672">
    <property type="term" value="F:protein kinase activity"/>
    <property type="evidence" value="ECO:0007669"/>
    <property type="project" value="InterPro"/>
</dbReference>
<keyword evidence="3" id="KW-0833">Ubl conjugation pathway</keyword>
<dbReference type="EMBL" id="CM035420">
    <property type="protein sequence ID" value="KAH7404415.1"/>
    <property type="molecule type" value="Genomic_DNA"/>
</dbReference>
<feature type="binding site" evidence="4">
    <location>
        <position position="480"/>
    </location>
    <ligand>
        <name>ATP</name>
        <dbReference type="ChEBI" id="CHEBI:30616"/>
    </ligand>
</feature>
<dbReference type="SUPFAM" id="SSF56112">
    <property type="entry name" value="Protein kinase-like (PK-like)"/>
    <property type="match status" value="1"/>
</dbReference>
<evidence type="ECO:0000313" key="8">
    <source>
        <dbReference type="EMBL" id="KAH7404415.1"/>
    </source>
</evidence>
<dbReference type="AlphaFoldDB" id="A0A8T2T1V3"/>
<dbReference type="PANTHER" id="PTHR45647">
    <property type="entry name" value="OS02G0152300 PROTEIN"/>
    <property type="match status" value="1"/>
</dbReference>
<dbReference type="OrthoDB" id="4062651at2759"/>
<evidence type="ECO:0000259" key="7">
    <source>
        <dbReference type="PROSITE" id="PS50011"/>
    </source>
</evidence>
<dbReference type="EC" id="2.3.2.27" evidence="2"/>
<feature type="domain" description="Protein kinase" evidence="7">
    <location>
        <begin position="453"/>
        <end position="730"/>
    </location>
</feature>
<comment type="catalytic activity">
    <reaction evidence="1">
        <text>S-ubiquitinyl-[E2 ubiquitin-conjugating enzyme]-L-cysteine + [acceptor protein]-L-lysine = [E2 ubiquitin-conjugating enzyme]-L-cysteine + N(6)-ubiquitinyl-[acceptor protein]-L-lysine.</text>
        <dbReference type="EC" id="2.3.2.27"/>
    </reaction>
</comment>
<evidence type="ECO:0000256" key="4">
    <source>
        <dbReference type="PROSITE-ProRule" id="PRU10141"/>
    </source>
</evidence>
<proteinExistence type="predicted"/>
<dbReference type="PROSITE" id="PS00107">
    <property type="entry name" value="PROTEIN_KINASE_ATP"/>
    <property type="match status" value="1"/>
</dbReference>
<evidence type="ECO:0000256" key="6">
    <source>
        <dbReference type="SAM" id="MobiDB-lite"/>
    </source>
</evidence>
<keyword evidence="5" id="KW-0175">Coiled coil</keyword>
<feature type="coiled-coil region" evidence="5">
    <location>
        <begin position="385"/>
        <end position="419"/>
    </location>
</feature>
<name>A0A8T2T1V3_CERRI</name>
<gene>
    <name evidence="8" type="ORF">KP509_15G024700</name>
</gene>
<organism evidence="8 9">
    <name type="scientific">Ceratopteris richardii</name>
    <name type="common">Triangle waterfern</name>
    <dbReference type="NCBI Taxonomy" id="49495"/>
    <lineage>
        <taxon>Eukaryota</taxon>
        <taxon>Viridiplantae</taxon>
        <taxon>Streptophyta</taxon>
        <taxon>Embryophyta</taxon>
        <taxon>Tracheophyta</taxon>
        <taxon>Polypodiopsida</taxon>
        <taxon>Polypodiidae</taxon>
        <taxon>Polypodiales</taxon>
        <taxon>Pteridineae</taxon>
        <taxon>Pteridaceae</taxon>
        <taxon>Parkerioideae</taxon>
        <taxon>Ceratopteris</taxon>
    </lineage>
</organism>
<reference evidence="8" key="1">
    <citation type="submission" date="2021-08" db="EMBL/GenBank/DDBJ databases">
        <title>WGS assembly of Ceratopteris richardii.</title>
        <authorList>
            <person name="Marchant D.B."/>
            <person name="Chen G."/>
            <person name="Jenkins J."/>
            <person name="Shu S."/>
            <person name="Leebens-Mack J."/>
            <person name="Grimwood J."/>
            <person name="Schmutz J."/>
            <person name="Soltis P."/>
            <person name="Soltis D."/>
            <person name="Chen Z.-H."/>
        </authorList>
    </citation>
    <scope>NUCLEOTIDE SEQUENCE</scope>
    <source>
        <strain evidence="8">Whitten #5841</strain>
        <tissue evidence="8">Leaf</tissue>
    </source>
</reference>
<dbReference type="InterPro" id="IPR011009">
    <property type="entry name" value="Kinase-like_dom_sf"/>
</dbReference>
<keyword evidence="9" id="KW-1185">Reference proteome</keyword>
<dbReference type="Gene3D" id="3.30.200.20">
    <property type="entry name" value="Phosphorylase Kinase, domain 1"/>
    <property type="match status" value="1"/>
</dbReference>
<dbReference type="InterPro" id="IPR001245">
    <property type="entry name" value="Ser-Thr/Tyr_kinase_cat_dom"/>
</dbReference>
<dbReference type="PROSITE" id="PS50011">
    <property type="entry name" value="PROTEIN_KINASE_DOM"/>
    <property type="match status" value="1"/>
</dbReference>
<dbReference type="InterPro" id="IPR017441">
    <property type="entry name" value="Protein_kinase_ATP_BS"/>
</dbReference>
<comment type="caution">
    <text evidence="8">The sequence shown here is derived from an EMBL/GenBank/DDBJ whole genome shotgun (WGS) entry which is preliminary data.</text>
</comment>
<protein>
    <recommendedName>
        <fullName evidence="2">RING-type E3 ubiquitin transferase</fullName>
        <ecNumber evidence="2">2.3.2.27</ecNumber>
    </recommendedName>
</protein>